<evidence type="ECO:0000313" key="2">
    <source>
        <dbReference type="EMBL" id="EBZ4208265.1"/>
    </source>
</evidence>
<proteinExistence type="predicted"/>
<sequence length="66" mass="7701">MRKKFLIVLLIAPMLQGCGSSLSQIKKSLMLFFDPLYHMDAPQGPCREKGNIIECDWKYKKIVHYK</sequence>
<organism evidence="2">
    <name type="scientific">Salmonella enterica subsp. enterica serovar London</name>
    <dbReference type="NCBI Taxonomy" id="149390"/>
    <lineage>
        <taxon>Bacteria</taxon>
        <taxon>Pseudomonadati</taxon>
        <taxon>Pseudomonadota</taxon>
        <taxon>Gammaproteobacteria</taxon>
        <taxon>Enterobacterales</taxon>
        <taxon>Enterobacteriaceae</taxon>
        <taxon>Salmonella</taxon>
    </lineage>
</organism>
<evidence type="ECO:0008006" key="3">
    <source>
        <dbReference type="Google" id="ProtNLM"/>
    </source>
</evidence>
<dbReference type="AlphaFoldDB" id="A0A5X2XQI7"/>
<dbReference type="PROSITE" id="PS51257">
    <property type="entry name" value="PROKAR_LIPOPROTEIN"/>
    <property type="match status" value="1"/>
</dbReference>
<protein>
    <recommendedName>
        <fullName evidence="3">Lipoprotein</fullName>
    </recommendedName>
</protein>
<gene>
    <name evidence="1" type="ORF">D9O77_24305</name>
    <name evidence="2" type="ORF">EBC19_23350</name>
</gene>
<dbReference type="EMBL" id="AAHQNO010000048">
    <property type="protein sequence ID" value="EBZ2532608.1"/>
    <property type="molecule type" value="Genomic_DNA"/>
</dbReference>
<dbReference type="EMBL" id="AAHRBT010000039">
    <property type="protein sequence ID" value="EBZ4208265.1"/>
    <property type="molecule type" value="Genomic_DNA"/>
</dbReference>
<evidence type="ECO:0000313" key="1">
    <source>
        <dbReference type="EMBL" id="EBZ2532608.1"/>
    </source>
</evidence>
<name>A0A5X2XQI7_SALET</name>
<reference evidence="2" key="1">
    <citation type="submission" date="2018-10" db="EMBL/GenBank/DDBJ databases">
        <authorList>
            <person name="Ashton P.M."/>
            <person name="Dallman T."/>
            <person name="Nair S."/>
            <person name="De Pinna E."/>
            <person name="Peters T."/>
            <person name="Grant K."/>
        </authorList>
    </citation>
    <scope>NUCLEOTIDE SEQUENCE</scope>
    <source>
        <strain evidence="1">617000</strain>
        <strain evidence="2">623457</strain>
    </source>
</reference>
<accession>A0A5X2XQI7</accession>
<comment type="caution">
    <text evidence="2">The sequence shown here is derived from an EMBL/GenBank/DDBJ whole genome shotgun (WGS) entry which is preliminary data.</text>
</comment>